<sequence>MARRLASHGPISAEPANVDDQPQYANPYHDPDYAKCIIAKWASEAAINEEQKLARREARKVLQAAEKQRRRAAVEAAMQRKAAQKAAWMLKRERKAARRVAGNLIRDASAAGGIEQDDRDDDA</sequence>
<organism evidence="3 4">
    <name type="scientific">Botryosphaeria dothidea</name>
    <dbReference type="NCBI Taxonomy" id="55169"/>
    <lineage>
        <taxon>Eukaryota</taxon>
        <taxon>Fungi</taxon>
        <taxon>Dikarya</taxon>
        <taxon>Ascomycota</taxon>
        <taxon>Pezizomycotina</taxon>
        <taxon>Dothideomycetes</taxon>
        <taxon>Dothideomycetes incertae sedis</taxon>
        <taxon>Botryosphaeriales</taxon>
        <taxon>Botryosphaeriaceae</taxon>
        <taxon>Botryosphaeria</taxon>
    </lineage>
</organism>
<dbReference type="AlphaFoldDB" id="A0A8H4J6K8"/>
<protein>
    <submittedName>
        <fullName evidence="3">Uncharacterized protein</fullName>
    </submittedName>
</protein>
<dbReference type="EMBL" id="WWBZ02000008">
    <property type="protein sequence ID" value="KAF4311853.1"/>
    <property type="molecule type" value="Genomic_DNA"/>
</dbReference>
<feature type="coiled-coil region" evidence="1">
    <location>
        <begin position="48"/>
        <end position="75"/>
    </location>
</feature>
<evidence type="ECO:0000256" key="1">
    <source>
        <dbReference type="SAM" id="Coils"/>
    </source>
</evidence>
<evidence type="ECO:0000256" key="2">
    <source>
        <dbReference type="SAM" id="MobiDB-lite"/>
    </source>
</evidence>
<keyword evidence="1" id="KW-0175">Coiled coil</keyword>
<evidence type="ECO:0000313" key="4">
    <source>
        <dbReference type="Proteomes" id="UP000572817"/>
    </source>
</evidence>
<keyword evidence="4" id="KW-1185">Reference proteome</keyword>
<feature type="region of interest" description="Disordered" evidence="2">
    <location>
        <begin position="1"/>
        <end position="26"/>
    </location>
</feature>
<gene>
    <name evidence="3" type="ORF">GTA08_BOTSDO12694</name>
</gene>
<reference evidence="3" key="1">
    <citation type="submission" date="2020-04" db="EMBL/GenBank/DDBJ databases">
        <title>Genome Assembly and Annotation of Botryosphaeria dothidea sdau 11-99, a Latent Pathogen of Apple Fruit Ring Rot in China.</title>
        <authorList>
            <person name="Yu C."/>
            <person name="Diao Y."/>
            <person name="Lu Q."/>
            <person name="Zhao J."/>
            <person name="Cui S."/>
            <person name="Peng C."/>
            <person name="He B."/>
            <person name="Liu H."/>
        </authorList>
    </citation>
    <scope>NUCLEOTIDE SEQUENCE [LARGE SCALE GENOMIC DNA]</scope>
    <source>
        <strain evidence="3">Sdau11-99</strain>
    </source>
</reference>
<evidence type="ECO:0000313" key="3">
    <source>
        <dbReference type="EMBL" id="KAF4311853.1"/>
    </source>
</evidence>
<proteinExistence type="predicted"/>
<name>A0A8H4J6K8_9PEZI</name>
<accession>A0A8H4J6K8</accession>
<comment type="caution">
    <text evidence="3">The sequence shown here is derived from an EMBL/GenBank/DDBJ whole genome shotgun (WGS) entry which is preliminary data.</text>
</comment>
<dbReference type="Proteomes" id="UP000572817">
    <property type="component" value="Unassembled WGS sequence"/>
</dbReference>